<reference evidence="2" key="1">
    <citation type="journal article" date="2014" name="Int. J. Syst. Evol. Microbiol.">
        <title>Complete genome sequence of Corynebacterium casei LMG S-19264T (=DSM 44701T), isolated from a smear-ripened cheese.</title>
        <authorList>
            <consortium name="US DOE Joint Genome Institute (JGI-PGF)"/>
            <person name="Walter F."/>
            <person name="Albersmeier A."/>
            <person name="Kalinowski J."/>
            <person name="Ruckert C."/>
        </authorList>
    </citation>
    <scope>NUCLEOTIDE SEQUENCE [LARGE SCALE GENOMIC DNA]</scope>
    <source>
        <strain evidence="2">CGMCC 1.15793</strain>
    </source>
</reference>
<sequence length="105" mass="12197">MPEDDDATLLLETRQNFGDTYAEVRAWDVPPSERYPDGVHYSMQYGTTDGSLIFRYDNFPDHPGAAEHHKHIGESRVEDIDFPGVLDLYRRFKAEVNDHENGQWK</sequence>
<protein>
    <submittedName>
        <fullName evidence="2">DUF6516 family protein</fullName>
    </submittedName>
</protein>
<organism evidence="2 3">
    <name type="scientific">Halalkalicoccus tibetensis</name>
    <dbReference type="NCBI Taxonomy" id="175632"/>
    <lineage>
        <taxon>Archaea</taxon>
        <taxon>Methanobacteriati</taxon>
        <taxon>Methanobacteriota</taxon>
        <taxon>Stenosarchaea group</taxon>
        <taxon>Halobacteria</taxon>
        <taxon>Halobacteriales</taxon>
        <taxon>Halococcaceae</taxon>
        <taxon>Halalkalicoccus</taxon>
    </lineage>
</organism>
<evidence type="ECO:0000313" key="2">
    <source>
        <dbReference type="EMBL" id="MFC6907274.1"/>
    </source>
</evidence>
<reference evidence="2" key="3">
    <citation type="submission" date="2024-09" db="EMBL/GenBank/DDBJ databases">
        <authorList>
            <person name="Sun Q."/>
        </authorList>
    </citation>
    <scope>NUCLEOTIDE SEQUENCE</scope>
    <source>
        <strain evidence="2">CGMCC 1.15793</strain>
    </source>
</reference>
<dbReference type="EMBL" id="JBHSXQ010000014">
    <property type="protein sequence ID" value="MFC6907251.1"/>
    <property type="molecule type" value="Genomic_DNA"/>
</dbReference>
<dbReference type="Pfam" id="PF20126">
    <property type="entry name" value="TumE"/>
    <property type="match status" value="1"/>
</dbReference>
<dbReference type="RefSeq" id="WP_340605856.1">
    <property type="nucleotide sequence ID" value="NZ_JBBMXV010000014.1"/>
</dbReference>
<evidence type="ECO:0000313" key="3">
    <source>
        <dbReference type="Proteomes" id="UP001596312"/>
    </source>
</evidence>
<dbReference type="AlphaFoldDB" id="A0ABD5VEB8"/>
<dbReference type="EMBL" id="JBHSXQ010000015">
    <property type="protein sequence ID" value="MFC6907274.1"/>
    <property type="molecule type" value="Genomic_DNA"/>
</dbReference>
<name>A0ABD5VEB8_9EURY</name>
<dbReference type="InterPro" id="IPR045397">
    <property type="entry name" value="TumE-like"/>
</dbReference>
<reference evidence="3" key="2">
    <citation type="journal article" date="2019" name="Int. J. Syst. Evol. Microbiol.">
        <title>The Global Catalogue of Microorganisms (GCM) 10K type strain sequencing project: providing services to taxonomists for standard genome sequencing and annotation.</title>
        <authorList>
            <consortium name="The Broad Institute Genomics Platform"/>
            <consortium name="The Broad Institute Genome Sequencing Center for Infectious Disease"/>
            <person name="Wu L."/>
            <person name="Ma J."/>
        </authorList>
    </citation>
    <scope>NUCLEOTIDE SEQUENCE [LARGE SCALE GENOMIC DNA]</scope>
    <source>
        <strain evidence="3">CGMCC 1.3240</strain>
    </source>
</reference>
<evidence type="ECO:0000313" key="1">
    <source>
        <dbReference type="EMBL" id="MFC6907251.1"/>
    </source>
</evidence>
<comment type="caution">
    <text evidence="2">The sequence shown here is derived from an EMBL/GenBank/DDBJ whole genome shotgun (WGS) entry which is preliminary data.</text>
</comment>
<accession>A0ABD5VEB8</accession>
<gene>
    <name evidence="1" type="ORF">ACFQGH_18905</name>
    <name evidence="2" type="ORF">ACFQGH_19020</name>
</gene>
<dbReference type="Proteomes" id="UP001596312">
    <property type="component" value="Unassembled WGS sequence"/>
</dbReference>
<proteinExistence type="predicted"/>
<keyword evidence="3" id="KW-1185">Reference proteome</keyword>